<dbReference type="Proteomes" id="UP001596415">
    <property type="component" value="Unassembled WGS sequence"/>
</dbReference>
<dbReference type="SUPFAM" id="SSF48452">
    <property type="entry name" value="TPR-like"/>
    <property type="match status" value="1"/>
</dbReference>
<dbReference type="InterPro" id="IPR011990">
    <property type="entry name" value="TPR-like_helical_dom_sf"/>
</dbReference>
<feature type="repeat" description="TPR" evidence="1">
    <location>
        <begin position="48"/>
        <end position="81"/>
    </location>
</feature>
<evidence type="ECO:0000256" key="2">
    <source>
        <dbReference type="SAM" id="SignalP"/>
    </source>
</evidence>
<organism evidence="3 4">
    <name type="scientific">Jejudonia soesokkakensis</name>
    <dbReference type="NCBI Taxonomy" id="1323432"/>
    <lineage>
        <taxon>Bacteria</taxon>
        <taxon>Pseudomonadati</taxon>
        <taxon>Bacteroidota</taxon>
        <taxon>Flavobacteriia</taxon>
        <taxon>Flavobacteriales</taxon>
        <taxon>Flavobacteriaceae</taxon>
        <taxon>Jejudonia</taxon>
    </lineage>
</organism>
<sequence>MSFQKIFFLLLCMVASTLCFAQGNGDVNRDVDVTKVYEQVVKEGFGTTLIYKDLANAHYFKSNYADAKKWFEKLFSLEPPTDATLQFRYKQSLKALGEYSPDNKYLQKKKATATTASN</sequence>
<keyword evidence="2" id="KW-0732">Signal</keyword>
<feature type="signal peptide" evidence="2">
    <location>
        <begin position="1"/>
        <end position="21"/>
    </location>
</feature>
<evidence type="ECO:0000313" key="4">
    <source>
        <dbReference type="Proteomes" id="UP001596415"/>
    </source>
</evidence>
<reference evidence="4" key="1">
    <citation type="journal article" date="2019" name="Int. J. Syst. Evol. Microbiol.">
        <title>The Global Catalogue of Microorganisms (GCM) 10K type strain sequencing project: providing services to taxonomists for standard genome sequencing and annotation.</title>
        <authorList>
            <consortium name="The Broad Institute Genomics Platform"/>
            <consortium name="The Broad Institute Genome Sequencing Center for Infectious Disease"/>
            <person name="Wu L."/>
            <person name="Ma J."/>
        </authorList>
    </citation>
    <scope>NUCLEOTIDE SEQUENCE [LARGE SCALE GENOMIC DNA]</scope>
    <source>
        <strain evidence="4">CGMCC 1.16306</strain>
    </source>
</reference>
<gene>
    <name evidence="3" type="ORF">ACFQO1_09125</name>
</gene>
<accession>A0ABW2MVF0</accession>
<evidence type="ECO:0000313" key="3">
    <source>
        <dbReference type="EMBL" id="MFC7357848.1"/>
    </source>
</evidence>
<evidence type="ECO:0000256" key="1">
    <source>
        <dbReference type="PROSITE-ProRule" id="PRU00339"/>
    </source>
</evidence>
<proteinExistence type="predicted"/>
<dbReference type="EMBL" id="JBHTBN010000004">
    <property type="protein sequence ID" value="MFC7357848.1"/>
    <property type="molecule type" value="Genomic_DNA"/>
</dbReference>
<keyword evidence="4" id="KW-1185">Reference proteome</keyword>
<dbReference type="PROSITE" id="PS50005">
    <property type="entry name" value="TPR"/>
    <property type="match status" value="1"/>
</dbReference>
<keyword evidence="1" id="KW-0802">TPR repeat</keyword>
<dbReference type="RefSeq" id="WP_380217709.1">
    <property type="nucleotide sequence ID" value="NZ_JBHTBN010000004.1"/>
</dbReference>
<protein>
    <submittedName>
        <fullName evidence="3">Tetratricopeptide repeat protein</fullName>
    </submittedName>
</protein>
<dbReference type="Gene3D" id="1.25.40.10">
    <property type="entry name" value="Tetratricopeptide repeat domain"/>
    <property type="match status" value="1"/>
</dbReference>
<name>A0ABW2MVF0_9FLAO</name>
<dbReference type="InterPro" id="IPR019734">
    <property type="entry name" value="TPR_rpt"/>
</dbReference>
<comment type="caution">
    <text evidence="3">The sequence shown here is derived from an EMBL/GenBank/DDBJ whole genome shotgun (WGS) entry which is preliminary data.</text>
</comment>
<feature type="chain" id="PRO_5046714626" evidence="2">
    <location>
        <begin position="22"/>
        <end position="118"/>
    </location>
</feature>